<evidence type="ECO:0000256" key="6">
    <source>
        <dbReference type="ARBA" id="ARBA00031445"/>
    </source>
</evidence>
<dbReference type="RefSeq" id="WP_188425300.1">
    <property type="nucleotide sequence ID" value="NZ_BMCH01000001.1"/>
</dbReference>
<comment type="caution">
    <text evidence="10">The sequence shown here is derived from an EMBL/GenBank/DDBJ whole genome shotgun (WGS) entry which is preliminary data.</text>
</comment>
<feature type="domain" description="DUF374" evidence="8">
    <location>
        <begin position="77"/>
        <end position="148"/>
    </location>
</feature>
<dbReference type="Proteomes" id="UP000637769">
    <property type="component" value="Unassembled WGS sequence"/>
</dbReference>
<evidence type="ECO:0000256" key="2">
    <source>
        <dbReference type="ARBA" id="ARBA00004713"/>
    </source>
</evidence>
<feature type="domain" description="3-deoxy-D-manno-octulosonic-acid transferase N-terminal" evidence="9">
    <location>
        <begin position="265"/>
        <end position="445"/>
    </location>
</feature>
<dbReference type="EMBL" id="BMCH01000001">
    <property type="protein sequence ID" value="GGC23943.1"/>
    <property type="molecule type" value="Genomic_DNA"/>
</dbReference>
<evidence type="ECO:0000256" key="7">
    <source>
        <dbReference type="ARBA" id="ARBA00049183"/>
    </source>
</evidence>
<comment type="function">
    <text evidence="1">Involved in lipopolysaccharide (LPS) biosynthesis. Catalyzes the transfer of 3-deoxy-D-manno-octulosonate (Kdo) residue(s) from CMP-Kdo to lipid IV(A), the tetraacyldisaccharide-1,4'-bisphosphate precursor of lipid A.</text>
</comment>
<evidence type="ECO:0000256" key="4">
    <source>
        <dbReference type="ARBA" id="ARBA00019077"/>
    </source>
</evidence>
<keyword evidence="5" id="KW-0808">Transferase</keyword>
<dbReference type="PANTHER" id="PTHR42755">
    <property type="entry name" value="3-DEOXY-MANNO-OCTULOSONATE CYTIDYLYLTRANSFERASE"/>
    <property type="match status" value="1"/>
</dbReference>
<organism evidence="10 11">
    <name type="scientific">Asaia siamensis</name>
    <dbReference type="NCBI Taxonomy" id="110479"/>
    <lineage>
        <taxon>Bacteria</taxon>
        <taxon>Pseudomonadati</taxon>
        <taxon>Pseudomonadota</taxon>
        <taxon>Alphaproteobacteria</taxon>
        <taxon>Acetobacterales</taxon>
        <taxon>Acetobacteraceae</taxon>
        <taxon>Asaia</taxon>
    </lineage>
</organism>
<dbReference type="InterPro" id="IPR007507">
    <property type="entry name" value="Glycos_transf_N"/>
</dbReference>
<dbReference type="Pfam" id="PF04028">
    <property type="entry name" value="DUF374"/>
    <property type="match status" value="1"/>
</dbReference>
<evidence type="ECO:0000313" key="10">
    <source>
        <dbReference type="EMBL" id="GGC23943.1"/>
    </source>
</evidence>
<protein>
    <recommendedName>
        <fullName evidence="4">3-deoxy-D-manno-octulosonic acid transferase</fullName>
        <ecNumber evidence="3">2.4.99.12</ecNumber>
    </recommendedName>
    <alternativeName>
        <fullName evidence="6">Lipid IV(A) 3-deoxy-D-manno-octulosonic acid transferase</fullName>
    </alternativeName>
</protein>
<evidence type="ECO:0000256" key="5">
    <source>
        <dbReference type="ARBA" id="ARBA00022679"/>
    </source>
</evidence>
<evidence type="ECO:0000313" key="11">
    <source>
        <dbReference type="Proteomes" id="UP000637769"/>
    </source>
</evidence>
<evidence type="ECO:0000259" key="8">
    <source>
        <dbReference type="Pfam" id="PF04028"/>
    </source>
</evidence>
<proteinExistence type="predicted"/>
<comment type="catalytic activity">
    <reaction evidence="7">
        <text>lipid IVA (E. coli) + CMP-3-deoxy-beta-D-manno-octulosonate = alpha-Kdo-(2-&gt;6)-lipid IVA (E. coli) + CMP + H(+)</text>
        <dbReference type="Rhea" id="RHEA:28066"/>
        <dbReference type="ChEBI" id="CHEBI:15378"/>
        <dbReference type="ChEBI" id="CHEBI:58603"/>
        <dbReference type="ChEBI" id="CHEBI:60364"/>
        <dbReference type="ChEBI" id="CHEBI:60377"/>
        <dbReference type="ChEBI" id="CHEBI:85987"/>
        <dbReference type="EC" id="2.4.99.12"/>
    </reaction>
</comment>
<accession>A0ABQ1LFJ7</accession>
<dbReference type="Gene3D" id="3.40.50.11720">
    <property type="entry name" value="3-Deoxy-D-manno-octulosonic-acid transferase, N-terminal domain"/>
    <property type="match status" value="1"/>
</dbReference>
<dbReference type="InterPro" id="IPR038107">
    <property type="entry name" value="Glycos_transf_N_sf"/>
</dbReference>
<reference evidence="11" key="1">
    <citation type="journal article" date="2019" name="Int. J. Syst. Evol. Microbiol.">
        <title>The Global Catalogue of Microorganisms (GCM) 10K type strain sequencing project: providing services to taxonomists for standard genome sequencing and annotation.</title>
        <authorList>
            <consortium name="The Broad Institute Genomics Platform"/>
            <consortium name="The Broad Institute Genome Sequencing Center for Infectious Disease"/>
            <person name="Wu L."/>
            <person name="Ma J."/>
        </authorList>
    </citation>
    <scope>NUCLEOTIDE SEQUENCE [LARGE SCALE GENOMIC DNA]</scope>
    <source>
        <strain evidence="11">CCM 7132</strain>
    </source>
</reference>
<comment type="pathway">
    <text evidence="2">Bacterial outer membrane biogenesis; LPS core biosynthesis.</text>
</comment>
<sequence>MNRISLKRAAGRSLLVLARFYVDLTIRTTRWTITGAPESFPSLLQTSERLADGCITAAWHRTLLMLPAMCRWAHHQKPDLPITVMISRNRDGRFISDLIAPWNIASIEGSSDRNGKNKGGSRALREACTALKNGAIFMITPDGPRGPAETVQAGTETLMRLTGKPLVPIGAACTGFTLPSWDRLRVPLPFGRGYLLYGAPCTYPMTGDEIAAKLKTLSARAESSLALGRATLADRLWKALGTALLPALRAMSLIRLRRGKERLDRLPERRGRTGLARPQGTILWLHAASVGETHSILPLIAALAERHPTHYFLITTATTSGADIIAAYQRQAGPLASRLIHQFIPYDVPLWTKRFLDHWRPSALLLTDSELWPGIILACTRRAIPVGVLNGRLSARSWQRWQKMKRFAPPLFKRLAFVAARGAEDARHFAALGVRDVVCFGDLKQNAPPPSVDQGELAALRAQIGNRPVFLAASTHEGEDEIVLRAAALARRTLPDLLTIIAPRHPVRAEQIATLATPSPPRRSLGQKPSDADPVWIADTLGELGLFYRLADCALIGNSLLPSGGGHNPFEPVRLDVVLATGPYHGNFRPAFEKLGGFVTAIKGEQDLAEWIGAVVDNPTTWQAKARQAQAAIASQEAVPAALLDRIDALCA</sequence>
<evidence type="ECO:0000256" key="3">
    <source>
        <dbReference type="ARBA" id="ARBA00012621"/>
    </source>
</evidence>
<dbReference type="InterPro" id="IPR007172">
    <property type="entry name" value="DUF374"/>
</dbReference>
<dbReference type="Pfam" id="PF04413">
    <property type="entry name" value="Glycos_transf_N"/>
    <property type="match status" value="1"/>
</dbReference>
<keyword evidence="11" id="KW-1185">Reference proteome</keyword>
<name>A0ABQ1LFJ7_9PROT</name>
<dbReference type="InterPro" id="IPR039901">
    <property type="entry name" value="Kdotransferase"/>
</dbReference>
<evidence type="ECO:0000256" key="1">
    <source>
        <dbReference type="ARBA" id="ARBA00003394"/>
    </source>
</evidence>
<dbReference type="PANTHER" id="PTHR42755:SF1">
    <property type="entry name" value="3-DEOXY-D-MANNO-OCTULOSONIC ACID TRANSFERASE, MITOCHONDRIAL-RELATED"/>
    <property type="match status" value="1"/>
</dbReference>
<dbReference type="Gene3D" id="3.40.50.2000">
    <property type="entry name" value="Glycogen Phosphorylase B"/>
    <property type="match status" value="1"/>
</dbReference>
<dbReference type="EC" id="2.4.99.12" evidence="3"/>
<evidence type="ECO:0000259" key="9">
    <source>
        <dbReference type="Pfam" id="PF04413"/>
    </source>
</evidence>
<gene>
    <name evidence="10" type="ORF">GCM10007207_06510</name>
</gene>
<dbReference type="SUPFAM" id="SSF53756">
    <property type="entry name" value="UDP-Glycosyltransferase/glycogen phosphorylase"/>
    <property type="match status" value="1"/>
</dbReference>